<dbReference type="OrthoDB" id="5296936at2"/>
<evidence type="ECO:0008006" key="8">
    <source>
        <dbReference type="Google" id="ProtNLM"/>
    </source>
</evidence>
<evidence type="ECO:0000256" key="3">
    <source>
        <dbReference type="ARBA" id="ARBA00023004"/>
    </source>
</evidence>
<dbReference type="GO" id="GO:0046872">
    <property type="term" value="F:metal ion binding"/>
    <property type="evidence" value="ECO:0007669"/>
    <property type="project" value="UniProtKB-KW"/>
</dbReference>
<dbReference type="Gene3D" id="1.20.120.50">
    <property type="entry name" value="Hemerythrin-like"/>
    <property type="match status" value="1"/>
</dbReference>
<keyword evidence="7" id="KW-1185">Reference proteome</keyword>
<proteinExistence type="inferred from homology"/>
<evidence type="ECO:0000256" key="2">
    <source>
        <dbReference type="ARBA" id="ARBA00022723"/>
    </source>
</evidence>
<dbReference type="RefSeq" id="WP_155473002.1">
    <property type="nucleotide sequence ID" value="NZ_BMKG01000017.1"/>
</dbReference>
<protein>
    <recommendedName>
        <fullName evidence="8">Hemerythrin</fullName>
    </recommendedName>
</protein>
<reference evidence="7" key="2">
    <citation type="journal article" date="2019" name="Int. J. Syst. Evol. Microbiol.">
        <title>The Global Catalogue of Microorganisms (GCM) 10K type strain sequencing project: providing services to taxonomists for standard genome sequencing and annotation.</title>
        <authorList>
            <consortium name="The Broad Institute Genomics Platform"/>
            <consortium name="The Broad Institute Genome Sequencing Center for Infectious Disease"/>
            <person name="Wu L."/>
            <person name="Ma J."/>
        </authorList>
    </citation>
    <scope>NUCLEOTIDE SEQUENCE [LARGE SCALE GENOMIC DNA]</scope>
    <source>
        <strain evidence="7">CGMCC 1.15931</strain>
    </source>
</reference>
<evidence type="ECO:0000313" key="4">
    <source>
        <dbReference type="EMBL" id="GGC13383.1"/>
    </source>
</evidence>
<dbReference type="EMBL" id="WNKZ01000100">
    <property type="protein sequence ID" value="MTV55741.1"/>
    <property type="molecule type" value="Genomic_DNA"/>
</dbReference>
<organism evidence="5 6">
    <name type="scientific">Pseudoduganella buxea</name>
    <dbReference type="NCBI Taxonomy" id="1949069"/>
    <lineage>
        <taxon>Bacteria</taxon>
        <taxon>Pseudomonadati</taxon>
        <taxon>Pseudomonadota</taxon>
        <taxon>Betaproteobacteria</taxon>
        <taxon>Burkholderiales</taxon>
        <taxon>Oxalobacteraceae</taxon>
        <taxon>Telluria group</taxon>
        <taxon>Pseudoduganella</taxon>
    </lineage>
</organism>
<evidence type="ECO:0000256" key="1">
    <source>
        <dbReference type="ARBA" id="ARBA00010587"/>
    </source>
</evidence>
<reference evidence="5 6" key="3">
    <citation type="submission" date="2019-11" db="EMBL/GenBank/DDBJ databases">
        <title>Type strains purchased from KCTC, JCM and DSMZ.</title>
        <authorList>
            <person name="Lu H."/>
        </authorList>
    </citation>
    <scope>NUCLEOTIDE SEQUENCE [LARGE SCALE GENOMIC DNA]</scope>
    <source>
        <strain evidence="5 6">KCTC 52429</strain>
    </source>
</reference>
<dbReference type="SUPFAM" id="SSF47188">
    <property type="entry name" value="Hemerythrin-like"/>
    <property type="match status" value="1"/>
</dbReference>
<sequence>MTTTDPAGFPLTGDAALDMAHRALFAEWRRIAALPTPAFAPAFHAAVAMLERDFREEEDLMEEMDFPGLACHREQHARALSGLHHAAAMLAEGKDKPARHAIVLLLDWLTIHIGTLDLALAVATDLARAARR</sequence>
<evidence type="ECO:0000313" key="5">
    <source>
        <dbReference type="EMBL" id="MTV55741.1"/>
    </source>
</evidence>
<dbReference type="Proteomes" id="UP000622638">
    <property type="component" value="Unassembled WGS sequence"/>
</dbReference>
<comment type="caution">
    <text evidence="5">The sequence shown here is derived from an EMBL/GenBank/DDBJ whole genome shotgun (WGS) entry which is preliminary data.</text>
</comment>
<keyword evidence="3" id="KW-0408">Iron</keyword>
<evidence type="ECO:0000313" key="6">
    <source>
        <dbReference type="Proteomes" id="UP000430634"/>
    </source>
</evidence>
<dbReference type="InterPro" id="IPR035938">
    <property type="entry name" value="Hemerythrin-like_sf"/>
</dbReference>
<accession>A0A6I3T2L8</accession>
<reference evidence="4" key="1">
    <citation type="journal article" date="2014" name="Int. J. Syst. Evol. Microbiol.">
        <title>Complete genome of a new Firmicutes species belonging to the dominant human colonic microbiota ('Ruminococcus bicirculans') reveals two chromosomes and a selective capacity to utilize plant glucans.</title>
        <authorList>
            <consortium name="NISC Comparative Sequencing Program"/>
            <person name="Wegmann U."/>
            <person name="Louis P."/>
            <person name="Goesmann A."/>
            <person name="Henrissat B."/>
            <person name="Duncan S.H."/>
            <person name="Flint H.J."/>
        </authorList>
    </citation>
    <scope>NUCLEOTIDE SEQUENCE</scope>
    <source>
        <strain evidence="4">CGMCC 1.15931</strain>
    </source>
</reference>
<dbReference type="Proteomes" id="UP000430634">
    <property type="component" value="Unassembled WGS sequence"/>
</dbReference>
<keyword evidence="2" id="KW-0479">Metal-binding</keyword>
<name>A0A6I3T2L8_9BURK</name>
<gene>
    <name evidence="4" type="ORF">GCM10011572_38480</name>
    <name evidence="5" type="ORF">GM672_23740</name>
</gene>
<reference evidence="4" key="4">
    <citation type="submission" date="2024-05" db="EMBL/GenBank/DDBJ databases">
        <authorList>
            <person name="Sun Q."/>
            <person name="Zhou Y."/>
        </authorList>
    </citation>
    <scope>NUCLEOTIDE SEQUENCE</scope>
    <source>
        <strain evidence="4">CGMCC 1.15931</strain>
    </source>
</reference>
<comment type="similarity">
    <text evidence="1">Belongs to the hemerythrin family.</text>
</comment>
<dbReference type="EMBL" id="BMKG01000017">
    <property type="protein sequence ID" value="GGC13383.1"/>
    <property type="molecule type" value="Genomic_DNA"/>
</dbReference>
<dbReference type="AlphaFoldDB" id="A0A6I3T2L8"/>
<evidence type="ECO:0000313" key="7">
    <source>
        <dbReference type="Proteomes" id="UP000622638"/>
    </source>
</evidence>